<dbReference type="PANTHER" id="PTHR30481">
    <property type="entry name" value="DNA ADENINE METHYLASE"/>
    <property type="match status" value="1"/>
</dbReference>
<feature type="binding site" evidence="4">
    <location>
        <position position="65"/>
    </location>
    <ligand>
        <name>S-adenosyl-L-methionine</name>
        <dbReference type="ChEBI" id="CHEBI:59789"/>
    </ligand>
</feature>
<evidence type="ECO:0000256" key="4">
    <source>
        <dbReference type="PIRSR" id="PIRSR000398-1"/>
    </source>
</evidence>
<dbReference type="GO" id="GO:0009307">
    <property type="term" value="P:DNA restriction-modification system"/>
    <property type="evidence" value="ECO:0007669"/>
    <property type="project" value="InterPro"/>
</dbReference>
<dbReference type="GO" id="GO:0009007">
    <property type="term" value="F:site-specific DNA-methyltransferase (adenine-specific) activity"/>
    <property type="evidence" value="ECO:0007669"/>
    <property type="project" value="UniProtKB-EC"/>
</dbReference>
<dbReference type="Pfam" id="PF02086">
    <property type="entry name" value="MethyltransfD12"/>
    <property type="match status" value="1"/>
</dbReference>
<keyword evidence="1 5" id="KW-0489">Methyltransferase</keyword>
<proteinExistence type="predicted"/>
<dbReference type="EMBL" id="CP023737">
    <property type="protein sequence ID" value="ATQ67748.1"/>
    <property type="molecule type" value="Genomic_DNA"/>
</dbReference>
<dbReference type="GO" id="GO:0006298">
    <property type="term" value="P:mismatch repair"/>
    <property type="evidence" value="ECO:0007669"/>
    <property type="project" value="TreeGrafter"/>
</dbReference>
<name>A0A2D2CYD1_METT3</name>
<dbReference type="GO" id="GO:0043565">
    <property type="term" value="F:sequence-specific DNA binding"/>
    <property type="evidence" value="ECO:0007669"/>
    <property type="project" value="TreeGrafter"/>
</dbReference>
<evidence type="ECO:0000313" key="6">
    <source>
        <dbReference type="Proteomes" id="UP000230709"/>
    </source>
</evidence>
<dbReference type="InterPro" id="IPR029063">
    <property type="entry name" value="SAM-dependent_MTases_sf"/>
</dbReference>
<keyword evidence="2 5" id="KW-0808">Transferase</keyword>
<keyword evidence="3" id="KW-0949">S-adenosyl-L-methionine</keyword>
<sequence>MIVKCLESRAGEMTRPLVRWHGGKWLLAPWIISNFPQHRSYVEPFGGGGSVLLRKPRCYAEVYNDLDGRVVNLFRVLRDEAKAARLVRALELTPFAREEFVACHSRDGDDVELARRMLVICFQGFGSNAHGRATGFRANSKRSATTPAGDWRNYPDALPAIIERLRGVVVENRPALDVMAQHDSPDTLFYLDPPYLPSVRDRGRDYEHEMSIEDHSEMLRAVQSLCGMVVLSGYASALYDHSLAGWSRVERRAFADGARERVEVLWLNPAATHALPEPSLFLRGTR</sequence>
<evidence type="ECO:0000256" key="1">
    <source>
        <dbReference type="ARBA" id="ARBA00022603"/>
    </source>
</evidence>
<feature type="binding site" evidence="4">
    <location>
        <position position="192"/>
    </location>
    <ligand>
        <name>S-adenosyl-L-methionine</name>
        <dbReference type="ChEBI" id="CHEBI:59789"/>
    </ligand>
</feature>
<dbReference type="InterPro" id="IPR012263">
    <property type="entry name" value="M_m6A_EcoRV"/>
</dbReference>
<dbReference type="PRINTS" id="PR00505">
    <property type="entry name" value="D12N6MTFRASE"/>
</dbReference>
<evidence type="ECO:0000256" key="3">
    <source>
        <dbReference type="ARBA" id="ARBA00022691"/>
    </source>
</evidence>
<keyword evidence="6" id="KW-1185">Reference proteome</keyword>
<dbReference type="PIRSF" id="PIRSF000398">
    <property type="entry name" value="M_m6A_EcoRV"/>
    <property type="match status" value="1"/>
</dbReference>
<dbReference type="REBASE" id="222725">
    <property type="entry name" value="M.MtrOB3bORF7465P"/>
</dbReference>
<dbReference type="AlphaFoldDB" id="A0A2D2CYD1"/>
<evidence type="ECO:0000256" key="2">
    <source>
        <dbReference type="ARBA" id="ARBA00022679"/>
    </source>
</evidence>
<dbReference type="SUPFAM" id="SSF53335">
    <property type="entry name" value="S-adenosyl-L-methionine-dependent methyltransferases"/>
    <property type="match status" value="1"/>
</dbReference>
<dbReference type="GO" id="GO:0032259">
    <property type="term" value="P:methylation"/>
    <property type="evidence" value="ECO:0007669"/>
    <property type="project" value="UniProtKB-KW"/>
</dbReference>
<dbReference type="PANTHER" id="PTHR30481:SF4">
    <property type="entry name" value="SITE-SPECIFIC DNA-METHYLTRANSFERASE (ADENINE-SPECIFIC)"/>
    <property type="match status" value="1"/>
</dbReference>
<feature type="binding site" evidence="4">
    <location>
        <position position="20"/>
    </location>
    <ligand>
        <name>S-adenosyl-L-methionine</name>
        <dbReference type="ChEBI" id="CHEBI:59789"/>
    </ligand>
</feature>
<dbReference type="InterPro" id="IPR012327">
    <property type="entry name" value="MeTrfase_D12"/>
</dbReference>
<dbReference type="GO" id="GO:1904047">
    <property type="term" value="F:S-adenosyl-L-methionine binding"/>
    <property type="evidence" value="ECO:0007669"/>
    <property type="project" value="TreeGrafter"/>
</dbReference>
<dbReference type="Proteomes" id="UP000230709">
    <property type="component" value="Chromosome"/>
</dbReference>
<evidence type="ECO:0000313" key="5">
    <source>
        <dbReference type="EMBL" id="ATQ67748.1"/>
    </source>
</evidence>
<protein>
    <submittedName>
        <fullName evidence="5">DNA methyltransferase</fullName>
    </submittedName>
</protein>
<gene>
    <name evidence="5" type="ORF">CQW49_07465</name>
</gene>
<feature type="binding site" evidence="4">
    <location>
        <position position="24"/>
    </location>
    <ligand>
        <name>S-adenosyl-L-methionine</name>
        <dbReference type="ChEBI" id="CHEBI:59789"/>
    </ligand>
</feature>
<dbReference type="STRING" id="595536.GCA_000178815_03660"/>
<accession>A0A2D2CYD1</accession>
<dbReference type="KEGG" id="mtw:CQW49_07465"/>
<dbReference type="Gene3D" id="3.40.50.150">
    <property type="entry name" value="Vaccinia Virus protein VP39"/>
    <property type="match status" value="2"/>
</dbReference>
<organism evidence="5 6">
    <name type="scientific">Methylosinus trichosporium (strain ATCC 35070 / NCIMB 11131 / UNIQEM 75 / OB3b)</name>
    <dbReference type="NCBI Taxonomy" id="595536"/>
    <lineage>
        <taxon>Bacteria</taxon>
        <taxon>Pseudomonadati</taxon>
        <taxon>Pseudomonadota</taxon>
        <taxon>Alphaproteobacteria</taxon>
        <taxon>Hyphomicrobiales</taxon>
        <taxon>Methylocystaceae</taxon>
        <taxon>Methylosinus</taxon>
    </lineage>
</organism>
<reference evidence="6" key="1">
    <citation type="submission" date="2017-10" db="EMBL/GenBank/DDBJ databases">
        <title>Completed PacBio SMRT sequence of Methylosinus trichosporium OB3b reveals presence of a third large plasmid.</title>
        <authorList>
            <person name="Charles T.C."/>
            <person name="Lynch M.D.J."/>
            <person name="Heil J.R."/>
            <person name="Cheng J."/>
        </authorList>
    </citation>
    <scope>NUCLEOTIDE SEQUENCE [LARGE SCALE GENOMIC DNA]</scope>
    <source>
        <strain evidence="6">OB3b</strain>
    </source>
</reference>